<accession>A0A917FHM1</accession>
<dbReference type="PRINTS" id="PR00344">
    <property type="entry name" value="BCTRLSENSOR"/>
</dbReference>
<dbReference type="GO" id="GO:0005886">
    <property type="term" value="C:plasma membrane"/>
    <property type="evidence" value="ECO:0007669"/>
    <property type="project" value="UniProtKB-SubCell"/>
</dbReference>
<dbReference type="EMBL" id="BMCT01000007">
    <property type="protein sequence ID" value="GGF79223.1"/>
    <property type="molecule type" value="Genomic_DNA"/>
</dbReference>
<dbReference type="PANTHER" id="PTHR45453">
    <property type="entry name" value="PHOSPHATE REGULON SENSOR PROTEIN PHOR"/>
    <property type="match status" value="1"/>
</dbReference>
<dbReference type="Pfam" id="PF00512">
    <property type="entry name" value="HisKA"/>
    <property type="match status" value="1"/>
</dbReference>
<evidence type="ECO:0000313" key="15">
    <source>
        <dbReference type="Proteomes" id="UP000606044"/>
    </source>
</evidence>
<evidence type="ECO:0000256" key="4">
    <source>
        <dbReference type="ARBA" id="ARBA00022475"/>
    </source>
</evidence>
<dbReference type="InterPro" id="IPR005467">
    <property type="entry name" value="His_kinase_dom"/>
</dbReference>
<organism evidence="14 15">
    <name type="scientific">Azorhizobium oxalatiphilum</name>
    <dbReference type="NCBI Taxonomy" id="980631"/>
    <lineage>
        <taxon>Bacteria</taxon>
        <taxon>Pseudomonadati</taxon>
        <taxon>Pseudomonadota</taxon>
        <taxon>Alphaproteobacteria</taxon>
        <taxon>Hyphomicrobiales</taxon>
        <taxon>Xanthobacteraceae</taxon>
        <taxon>Azorhizobium</taxon>
    </lineage>
</organism>
<dbReference type="SUPFAM" id="SSF55874">
    <property type="entry name" value="ATPase domain of HSP90 chaperone/DNA topoisomerase II/histidine kinase"/>
    <property type="match status" value="1"/>
</dbReference>
<dbReference type="SUPFAM" id="SSF47384">
    <property type="entry name" value="Homodimeric domain of signal transducing histidine kinase"/>
    <property type="match status" value="1"/>
</dbReference>
<dbReference type="InterPro" id="IPR003661">
    <property type="entry name" value="HisK_dim/P_dom"/>
</dbReference>
<keyword evidence="5" id="KW-0597">Phosphoprotein</keyword>
<dbReference type="GO" id="GO:0016036">
    <property type="term" value="P:cellular response to phosphate starvation"/>
    <property type="evidence" value="ECO:0007669"/>
    <property type="project" value="TreeGrafter"/>
</dbReference>
<keyword evidence="8" id="KW-0418">Kinase</keyword>
<keyword evidence="11 12" id="KW-0472">Membrane</keyword>
<dbReference type="InterPro" id="IPR036097">
    <property type="entry name" value="HisK_dim/P_sf"/>
</dbReference>
<reference evidence="14" key="2">
    <citation type="submission" date="2020-09" db="EMBL/GenBank/DDBJ databases">
        <authorList>
            <person name="Sun Q."/>
            <person name="Sedlacek I."/>
        </authorList>
    </citation>
    <scope>NUCLEOTIDE SEQUENCE</scope>
    <source>
        <strain evidence="14">CCM 7897</strain>
    </source>
</reference>
<dbReference type="CDD" id="cd00075">
    <property type="entry name" value="HATPase"/>
    <property type="match status" value="1"/>
</dbReference>
<dbReference type="Gene3D" id="1.10.287.130">
    <property type="match status" value="1"/>
</dbReference>
<dbReference type="PANTHER" id="PTHR45453:SF1">
    <property type="entry name" value="PHOSPHATE REGULON SENSOR PROTEIN PHOR"/>
    <property type="match status" value="1"/>
</dbReference>
<keyword evidence="7" id="KW-0547">Nucleotide-binding</keyword>
<proteinExistence type="predicted"/>
<comment type="catalytic activity">
    <reaction evidence="1">
        <text>ATP + protein L-histidine = ADP + protein N-phospho-L-histidine.</text>
        <dbReference type="EC" id="2.7.13.3"/>
    </reaction>
</comment>
<keyword evidence="12" id="KW-0812">Transmembrane</keyword>
<dbReference type="FunFam" id="3.30.565.10:FF:000006">
    <property type="entry name" value="Sensor histidine kinase WalK"/>
    <property type="match status" value="1"/>
</dbReference>
<dbReference type="InterPro" id="IPR003594">
    <property type="entry name" value="HATPase_dom"/>
</dbReference>
<keyword evidence="12" id="KW-1133">Transmembrane helix</keyword>
<dbReference type="RefSeq" id="WP_244644593.1">
    <property type="nucleotide sequence ID" value="NZ_BMCT01000007.1"/>
</dbReference>
<dbReference type="GO" id="GO:0005524">
    <property type="term" value="F:ATP binding"/>
    <property type="evidence" value="ECO:0007669"/>
    <property type="project" value="UniProtKB-KW"/>
</dbReference>
<evidence type="ECO:0000256" key="10">
    <source>
        <dbReference type="ARBA" id="ARBA00023012"/>
    </source>
</evidence>
<protein>
    <recommendedName>
        <fullName evidence="3">histidine kinase</fullName>
        <ecNumber evidence="3">2.7.13.3</ecNumber>
    </recommendedName>
</protein>
<name>A0A917FHM1_9HYPH</name>
<dbReference type="SMART" id="SM00388">
    <property type="entry name" value="HisKA"/>
    <property type="match status" value="1"/>
</dbReference>
<comment type="caution">
    <text evidence="14">The sequence shown here is derived from an EMBL/GenBank/DDBJ whole genome shotgun (WGS) entry which is preliminary data.</text>
</comment>
<evidence type="ECO:0000313" key="14">
    <source>
        <dbReference type="EMBL" id="GGF79223.1"/>
    </source>
</evidence>
<dbReference type="Gene3D" id="3.30.565.10">
    <property type="entry name" value="Histidine kinase-like ATPase, C-terminal domain"/>
    <property type="match status" value="1"/>
</dbReference>
<dbReference type="Pfam" id="PF02518">
    <property type="entry name" value="HATPase_c"/>
    <property type="match status" value="1"/>
</dbReference>
<comment type="subcellular location">
    <subcellularLocation>
        <location evidence="2">Cell membrane</location>
    </subcellularLocation>
</comment>
<dbReference type="InterPro" id="IPR050351">
    <property type="entry name" value="BphY/WalK/GraS-like"/>
</dbReference>
<dbReference type="PROSITE" id="PS50109">
    <property type="entry name" value="HIS_KIN"/>
    <property type="match status" value="1"/>
</dbReference>
<evidence type="ECO:0000256" key="9">
    <source>
        <dbReference type="ARBA" id="ARBA00022840"/>
    </source>
</evidence>
<dbReference type="FunFam" id="1.10.287.130:FF:000008">
    <property type="entry name" value="Two-component sensor histidine kinase"/>
    <property type="match status" value="1"/>
</dbReference>
<feature type="transmembrane region" description="Helical" evidence="12">
    <location>
        <begin position="17"/>
        <end position="36"/>
    </location>
</feature>
<evidence type="ECO:0000256" key="12">
    <source>
        <dbReference type="SAM" id="Phobius"/>
    </source>
</evidence>
<dbReference type="InterPro" id="IPR004358">
    <property type="entry name" value="Sig_transdc_His_kin-like_C"/>
</dbReference>
<evidence type="ECO:0000256" key="7">
    <source>
        <dbReference type="ARBA" id="ARBA00022741"/>
    </source>
</evidence>
<feature type="transmembrane region" description="Helical" evidence="12">
    <location>
        <begin position="42"/>
        <end position="59"/>
    </location>
</feature>
<evidence type="ECO:0000256" key="5">
    <source>
        <dbReference type="ARBA" id="ARBA00022553"/>
    </source>
</evidence>
<dbReference type="Proteomes" id="UP000606044">
    <property type="component" value="Unassembled WGS sequence"/>
</dbReference>
<dbReference type="GO" id="GO:0004721">
    <property type="term" value="F:phosphoprotein phosphatase activity"/>
    <property type="evidence" value="ECO:0007669"/>
    <property type="project" value="TreeGrafter"/>
</dbReference>
<evidence type="ECO:0000259" key="13">
    <source>
        <dbReference type="PROSITE" id="PS50109"/>
    </source>
</evidence>
<evidence type="ECO:0000256" key="3">
    <source>
        <dbReference type="ARBA" id="ARBA00012438"/>
    </source>
</evidence>
<evidence type="ECO:0000256" key="11">
    <source>
        <dbReference type="ARBA" id="ARBA00023136"/>
    </source>
</evidence>
<keyword evidence="6" id="KW-0808">Transferase</keyword>
<gene>
    <name evidence="14" type="ORF">GCM10007301_44060</name>
</gene>
<keyword evidence="10" id="KW-0902">Two-component regulatory system</keyword>
<dbReference type="InterPro" id="IPR036890">
    <property type="entry name" value="HATPase_C_sf"/>
</dbReference>
<dbReference type="GO" id="GO:0000155">
    <property type="term" value="F:phosphorelay sensor kinase activity"/>
    <property type="evidence" value="ECO:0007669"/>
    <property type="project" value="InterPro"/>
</dbReference>
<dbReference type="EC" id="2.7.13.3" evidence="3"/>
<evidence type="ECO:0000256" key="8">
    <source>
        <dbReference type="ARBA" id="ARBA00022777"/>
    </source>
</evidence>
<sequence>MSGLPEAASHLRPTRRFWPITLFGLIAAVVVVAALTGNMHPLVAALVLLCALAGLLASPRRATVEQAGRTPPADAAPAPHRARVDPPLIALVAALPEPALLLSPAGEILTANARVALAVGAAKVGDPISFLVRVPEVLEAVRAGAEDGVSRRVEFAERIPLDRWLEAHVVPVHLNAVAGGVVPAGRPEGRPDAVLLTFRDLTAQRRVEQMRADFVANASHELRTPLASLSGFIETLLGPARNDAAARERFLAIMGAQARRMSRLIDDLLSLSRIELNLHVRPDTQVDLNGILAHVCDTLTPLAQDREVEITFSAETGPATVRGDRDELIRLFENLVENGLKYGISGKKVEVAVVREPGPGAGTAAISVRDYGPGIAPEHLPRLTERFYRVDVAASRDQGGTGLGLAIVKHIIARHRGRMSVESVPGEGAKFTVRLELAAGAEKSEVSPAA</sequence>
<dbReference type="AlphaFoldDB" id="A0A917FHM1"/>
<keyword evidence="4" id="KW-1003">Cell membrane</keyword>
<keyword evidence="9" id="KW-0067">ATP-binding</keyword>
<reference evidence="14" key="1">
    <citation type="journal article" date="2014" name="Int. J. Syst. Evol. Microbiol.">
        <title>Complete genome sequence of Corynebacterium casei LMG S-19264T (=DSM 44701T), isolated from a smear-ripened cheese.</title>
        <authorList>
            <consortium name="US DOE Joint Genome Institute (JGI-PGF)"/>
            <person name="Walter F."/>
            <person name="Albersmeier A."/>
            <person name="Kalinowski J."/>
            <person name="Ruckert C."/>
        </authorList>
    </citation>
    <scope>NUCLEOTIDE SEQUENCE</scope>
    <source>
        <strain evidence="14">CCM 7897</strain>
    </source>
</reference>
<evidence type="ECO:0000256" key="1">
    <source>
        <dbReference type="ARBA" id="ARBA00000085"/>
    </source>
</evidence>
<evidence type="ECO:0000256" key="6">
    <source>
        <dbReference type="ARBA" id="ARBA00022679"/>
    </source>
</evidence>
<dbReference type="CDD" id="cd00082">
    <property type="entry name" value="HisKA"/>
    <property type="match status" value="1"/>
</dbReference>
<dbReference type="SMART" id="SM00387">
    <property type="entry name" value="HATPase_c"/>
    <property type="match status" value="1"/>
</dbReference>
<keyword evidence="15" id="KW-1185">Reference proteome</keyword>
<feature type="domain" description="Histidine kinase" evidence="13">
    <location>
        <begin position="217"/>
        <end position="439"/>
    </location>
</feature>
<evidence type="ECO:0000256" key="2">
    <source>
        <dbReference type="ARBA" id="ARBA00004236"/>
    </source>
</evidence>